<dbReference type="EMBL" id="CM026421">
    <property type="protein sequence ID" value="KAG0591018.1"/>
    <property type="molecule type" value="Genomic_DNA"/>
</dbReference>
<feature type="compositionally biased region" description="Basic residues" evidence="1">
    <location>
        <begin position="1"/>
        <end position="10"/>
    </location>
</feature>
<feature type="region of interest" description="Disordered" evidence="1">
    <location>
        <begin position="1"/>
        <end position="39"/>
    </location>
</feature>
<evidence type="ECO:0000256" key="1">
    <source>
        <dbReference type="SAM" id="MobiDB-lite"/>
    </source>
</evidence>
<name>A0A8T0J843_CERPU</name>
<evidence type="ECO:0000313" key="2">
    <source>
        <dbReference type="EMBL" id="KAG0591018.1"/>
    </source>
</evidence>
<dbReference type="AlphaFoldDB" id="A0A8T0J843"/>
<dbReference type="Proteomes" id="UP000822688">
    <property type="component" value="Chromosome 1"/>
</dbReference>
<sequence>MSQSVRKSKTAPHMAAADDDVQSPEQRNPLPIRPRESPQHPWVLGCVYVYGKEEKRMAREPGSKKVCEMDRVMERVSSTDDDSALHTPH</sequence>
<accession>A0A8T0J843</accession>
<keyword evidence="3" id="KW-1185">Reference proteome</keyword>
<comment type="caution">
    <text evidence="2">The sequence shown here is derived from an EMBL/GenBank/DDBJ whole genome shotgun (WGS) entry which is preliminary data.</text>
</comment>
<evidence type="ECO:0000313" key="3">
    <source>
        <dbReference type="Proteomes" id="UP000822688"/>
    </source>
</evidence>
<protein>
    <submittedName>
        <fullName evidence="2">Uncharacterized protein</fullName>
    </submittedName>
</protein>
<reference evidence="2" key="1">
    <citation type="submission" date="2020-06" db="EMBL/GenBank/DDBJ databases">
        <title>WGS assembly of Ceratodon purpureus strain R40.</title>
        <authorList>
            <person name="Carey S.B."/>
            <person name="Jenkins J."/>
            <person name="Shu S."/>
            <person name="Lovell J.T."/>
            <person name="Sreedasyam A."/>
            <person name="Maumus F."/>
            <person name="Tiley G.P."/>
            <person name="Fernandez-Pozo N."/>
            <person name="Barry K."/>
            <person name="Chen C."/>
            <person name="Wang M."/>
            <person name="Lipzen A."/>
            <person name="Daum C."/>
            <person name="Saski C.A."/>
            <person name="Payton A.C."/>
            <person name="Mcbreen J.C."/>
            <person name="Conrad R.E."/>
            <person name="Kollar L.M."/>
            <person name="Olsson S."/>
            <person name="Huttunen S."/>
            <person name="Landis J.B."/>
            <person name="Wickett N.J."/>
            <person name="Johnson M.G."/>
            <person name="Rensing S.A."/>
            <person name="Grimwood J."/>
            <person name="Schmutz J."/>
            <person name="Mcdaniel S.F."/>
        </authorList>
    </citation>
    <scope>NUCLEOTIDE SEQUENCE</scope>
    <source>
        <strain evidence="2">R40</strain>
    </source>
</reference>
<organism evidence="2 3">
    <name type="scientific">Ceratodon purpureus</name>
    <name type="common">Fire moss</name>
    <name type="synonym">Dicranum purpureum</name>
    <dbReference type="NCBI Taxonomy" id="3225"/>
    <lineage>
        <taxon>Eukaryota</taxon>
        <taxon>Viridiplantae</taxon>
        <taxon>Streptophyta</taxon>
        <taxon>Embryophyta</taxon>
        <taxon>Bryophyta</taxon>
        <taxon>Bryophytina</taxon>
        <taxon>Bryopsida</taxon>
        <taxon>Dicranidae</taxon>
        <taxon>Pseudoditrichales</taxon>
        <taxon>Ditrichaceae</taxon>
        <taxon>Ceratodon</taxon>
    </lineage>
</organism>
<gene>
    <name evidence="2" type="ORF">KC19_1G143100</name>
</gene>
<proteinExistence type="predicted"/>